<feature type="domain" description="Integron Cassette Protein Hfx-Cass5" evidence="1">
    <location>
        <begin position="4"/>
        <end position="78"/>
    </location>
</feature>
<evidence type="ECO:0000313" key="3">
    <source>
        <dbReference type="Proteomes" id="UP001589896"/>
    </source>
</evidence>
<dbReference type="EMBL" id="JBHLTG010000020">
    <property type="protein sequence ID" value="MFC0682862.1"/>
    <property type="molecule type" value="Genomic_DNA"/>
</dbReference>
<keyword evidence="3" id="KW-1185">Reference proteome</keyword>
<dbReference type="Pfam" id="PF18287">
    <property type="entry name" value="Hfx_Cass5"/>
    <property type="match status" value="1"/>
</dbReference>
<dbReference type="Gene3D" id="2.20.20.40">
    <property type="entry name" value="Integron cassette protein"/>
    <property type="match status" value="1"/>
</dbReference>
<dbReference type="InterPro" id="IPR041376">
    <property type="entry name" value="Hfx_Cass5"/>
</dbReference>
<dbReference type="RefSeq" id="WP_386677290.1">
    <property type="nucleotide sequence ID" value="NZ_JBHLTG010000020.1"/>
</dbReference>
<accession>A0ABV6S0V8</accession>
<name>A0ABV6S0V8_9GAMM</name>
<dbReference type="Gene3D" id="1.20.5.1210">
    <property type="entry name" value="Integron cassette protein helical domain"/>
    <property type="match status" value="1"/>
</dbReference>
<organism evidence="2 3">
    <name type="scientific">Lysobacter korlensis</name>
    <dbReference type="NCBI Taxonomy" id="553636"/>
    <lineage>
        <taxon>Bacteria</taxon>
        <taxon>Pseudomonadati</taxon>
        <taxon>Pseudomonadota</taxon>
        <taxon>Gammaproteobacteria</taxon>
        <taxon>Lysobacterales</taxon>
        <taxon>Lysobacteraceae</taxon>
        <taxon>Lysobacter</taxon>
    </lineage>
</organism>
<reference evidence="2 3" key="1">
    <citation type="submission" date="2024-09" db="EMBL/GenBank/DDBJ databases">
        <authorList>
            <person name="Sun Q."/>
            <person name="Mori K."/>
        </authorList>
    </citation>
    <scope>NUCLEOTIDE SEQUENCE [LARGE SCALE GENOMIC DNA]</scope>
    <source>
        <strain evidence="2 3">KCTC 23076</strain>
    </source>
</reference>
<proteinExistence type="predicted"/>
<protein>
    <recommendedName>
        <fullName evidence="1">Integron Cassette Protein Hfx-Cass5 domain-containing protein</fullName>
    </recommendedName>
</protein>
<comment type="caution">
    <text evidence="2">The sequence shown here is derived from an EMBL/GenBank/DDBJ whole genome shotgun (WGS) entry which is preliminary data.</text>
</comment>
<evidence type="ECO:0000313" key="2">
    <source>
        <dbReference type="EMBL" id="MFC0682862.1"/>
    </source>
</evidence>
<gene>
    <name evidence="2" type="ORF">ACFFGH_33945</name>
</gene>
<dbReference type="Proteomes" id="UP001589896">
    <property type="component" value="Unassembled WGS sequence"/>
</dbReference>
<evidence type="ECO:0000259" key="1">
    <source>
        <dbReference type="Pfam" id="PF18287"/>
    </source>
</evidence>
<sequence>MDEDLIAAVELDPEGRLHVTPAIRSFPYAYREGMEVSWDPLRRSLHSAPPRAWSYGRWFQQILALAEAQGTRLVLHRGTAWFNVPEAIRVELLQAAGQDA</sequence>